<evidence type="ECO:0000313" key="4">
    <source>
        <dbReference type="Proteomes" id="UP000245137"/>
    </source>
</evidence>
<dbReference type="CDD" id="cd03802">
    <property type="entry name" value="GT4_AviGT4-like"/>
    <property type="match status" value="1"/>
</dbReference>
<comment type="caution">
    <text evidence="3">The sequence shown here is derived from an EMBL/GenBank/DDBJ whole genome shotgun (WGS) entry which is preliminary data.</text>
</comment>
<feature type="domain" description="Glycosyltransferase subfamily 4-like N-terminal" evidence="2">
    <location>
        <begin position="37"/>
        <end position="137"/>
    </location>
</feature>
<dbReference type="GO" id="GO:0016757">
    <property type="term" value="F:glycosyltransferase activity"/>
    <property type="evidence" value="ECO:0007669"/>
    <property type="project" value="InterPro"/>
</dbReference>
<protein>
    <submittedName>
        <fullName evidence="3">Glycosyl transferase</fullName>
    </submittedName>
</protein>
<organism evidence="3 4">
    <name type="scientific">Methylosinus sporium</name>
    <dbReference type="NCBI Taxonomy" id="428"/>
    <lineage>
        <taxon>Bacteria</taxon>
        <taxon>Pseudomonadati</taxon>
        <taxon>Pseudomonadota</taxon>
        <taxon>Alphaproteobacteria</taxon>
        <taxon>Hyphomicrobiales</taxon>
        <taxon>Methylocystaceae</taxon>
        <taxon>Methylosinus</taxon>
    </lineage>
</organism>
<keyword evidence="3" id="KW-0808">Transferase</keyword>
<dbReference type="Pfam" id="PF13439">
    <property type="entry name" value="Glyco_transf_4"/>
    <property type="match status" value="1"/>
</dbReference>
<name>A0A2U1SQR5_METSR</name>
<evidence type="ECO:0000313" key="3">
    <source>
        <dbReference type="EMBL" id="PWB93958.1"/>
    </source>
</evidence>
<dbReference type="InterPro" id="IPR028098">
    <property type="entry name" value="Glyco_trans_4-like_N"/>
</dbReference>
<dbReference type="SUPFAM" id="SSF53756">
    <property type="entry name" value="UDP-Glycosyltransferase/glycogen phosphorylase"/>
    <property type="match status" value="1"/>
</dbReference>
<evidence type="ECO:0000259" key="1">
    <source>
        <dbReference type="Pfam" id="PF00534"/>
    </source>
</evidence>
<dbReference type="EMBL" id="PUIV01000013">
    <property type="protein sequence ID" value="PWB93958.1"/>
    <property type="molecule type" value="Genomic_DNA"/>
</dbReference>
<proteinExistence type="predicted"/>
<dbReference type="OrthoDB" id="9801573at2"/>
<dbReference type="PANTHER" id="PTHR12526">
    <property type="entry name" value="GLYCOSYLTRANSFERASE"/>
    <property type="match status" value="1"/>
</dbReference>
<dbReference type="Proteomes" id="UP000245137">
    <property type="component" value="Unassembled WGS sequence"/>
</dbReference>
<evidence type="ECO:0000259" key="2">
    <source>
        <dbReference type="Pfam" id="PF13439"/>
    </source>
</evidence>
<sequence>MNKMTPRWRDPFRTTRPPPLKIAQIAPLIESVPPRLYGGTERIVSFLTEELVAQGHEVTLFASGGSVTSARHVCCSDLPLRQKRAGDPTPSYLLMLDRVRRMASQFDILHFHVDLLHFPLFRDIAAHTLTTLHGRQDLPDIERFYAGFPEMPLVSISDSQREPVPHANFIGTVMNALPLDLLAPTLRPKGDYLAFLGRVSPEKGLDHAIAIARAVGLPLKIAAKVDTPDESYFHATIEPLLALPNIEFVGEIDDRRKSDFLGDARALLFPIEWPEPFGLVMIEAMACGTPVLAFRRGSAPEIVEEGVSGALVDNVEEAIACLDHVLALDRGKVRRCFEMRFSAARMAKEYVAIYRRLLRAPAPAELRAHPIMLPPTYFRRHVEDQIEPDNSYPTL</sequence>
<dbReference type="InterPro" id="IPR001296">
    <property type="entry name" value="Glyco_trans_1"/>
</dbReference>
<gene>
    <name evidence="3" type="ORF">C5689_10215</name>
</gene>
<feature type="domain" description="Glycosyl transferase family 1" evidence="1">
    <location>
        <begin position="188"/>
        <end position="318"/>
    </location>
</feature>
<dbReference type="Pfam" id="PF00534">
    <property type="entry name" value="Glycos_transf_1"/>
    <property type="match status" value="1"/>
</dbReference>
<reference evidence="3 4" key="1">
    <citation type="journal article" date="2018" name="Appl. Microbiol. Biotechnol.">
        <title>Co-cultivation of the strictly anaerobic methanogen Methanosarcina barkeri with aerobic methanotrophs in an oxygen-limited membrane bioreactor.</title>
        <authorList>
            <person name="In 't Zandt M.H."/>
            <person name="van den Bosch T.J.M."/>
            <person name="Rijkers R."/>
            <person name="van Kessel M.A.H.J."/>
            <person name="Jetten M.S.M."/>
            <person name="Welte C.U."/>
        </authorList>
    </citation>
    <scope>NUCLEOTIDE SEQUENCE [LARGE SCALE GENOMIC DNA]</scope>
    <source>
        <strain evidence="3 4">DSM 17706</strain>
    </source>
</reference>
<accession>A0A2U1SQR5</accession>
<dbReference type="PANTHER" id="PTHR12526:SF595">
    <property type="entry name" value="BLL5217 PROTEIN"/>
    <property type="match status" value="1"/>
</dbReference>
<keyword evidence="4" id="KW-1185">Reference proteome</keyword>
<dbReference type="Gene3D" id="3.40.50.2000">
    <property type="entry name" value="Glycogen Phosphorylase B"/>
    <property type="match status" value="2"/>
</dbReference>
<dbReference type="AlphaFoldDB" id="A0A2U1SQR5"/>